<feature type="region of interest" description="Disordered" evidence="1">
    <location>
        <begin position="114"/>
        <end position="136"/>
    </location>
</feature>
<dbReference type="EMBL" id="HG994590">
    <property type="protein sequence ID" value="CAF2805810.1"/>
    <property type="molecule type" value="Genomic_DNA"/>
</dbReference>
<dbReference type="Proteomes" id="UP000675881">
    <property type="component" value="Chromosome 11"/>
</dbReference>
<proteinExistence type="predicted"/>
<sequence>MYVERPKLKSQGRTSQLSSLILIEQMSSNFTKTLMSNSSNLTRCFQGWEKQVNQAPPVPVGRCGYSISHDYRFLKNGEQFLPYDSGNEWRNILEKPKILKEMYSKSRKYFDEELDREAHESRKSQRKAQKPNRVRT</sequence>
<gene>
    <name evidence="2" type="ORF">LSAA_3398</name>
</gene>
<reference evidence="2" key="1">
    <citation type="submission" date="2021-02" db="EMBL/GenBank/DDBJ databases">
        <authorList>
            <person name="Bekaert M."/>
        </authorList>
    </citation>
    <scope>NUCLEOTIDE SEQUENCE</scope>
    <source>
        <strain evidence="2">IoA-00</strain>
    </source>
</reference>
<feature type="compositionally biased region" description="Basic residues" evidence="1">
    <location>
        <begin position="124"/>
        <end position="136"/>
    </location>
</feature>
<name>A0A7R8CFF0_LEPSM</name>
<evidence type="ECO:0000313" key="2">
    <source>
        <dbReference type="EMBL" id="CAF2805810.1"/>
    </source>
</evidence>
<evidence type="ECO:0000313" key="3">
    <source>
        <dbReference type="Proteomes" id="UP000675881"/>
    </source>
</evidence>
<feature type="compositionally biased region" description="Basic and acidic residues" evidence="1">
    <location>
        <begin position="114"/>
        <end position="123"/>
    </location>
</feature>
<organism evidence="2 3">
    <name type="scientific">Lepeophtheirus salmonis</name>
    <name type="common">Salmon louse</name>
    <name type="synonym">Caligus salmonis</name>
    <dbReference type="NCBI Taxonomy" id="72036"/>
    <lineage>
        <taxon>Eukaryota</taxon>
        <taxon>Metazoa</taxon>
        <taxon>Ecdysozoa</taxon>
        <taxon>Arthropoda</taxon>
        <taxon>Crustacea</taxon>
        <taxon>Multicrustacea</taxon>
        <taxon>Hexanauplia</taxon>
        <taxon>Copepoda</taxon>
        <taxon>Siphonostomatoida</taxon>
        <taxon>Caligidae</taxon>
        <taxon>Lepeophtheirus</taxon>
    </lineage>
</organism>
<accession>A0A7R8CFF0</accession>
<protein>
    <submittedName>
        <fullName evidence="2">(salmon louse) hypothetical protein</fullName>
    </submittedName>
</protein>
<keyword evidence="3" id="KW-1185">Reference proteome</keyword>
<evidence type="ECO:0000256" key="1">
    <source>
        <dbReference type="SAM" id="MobiDB-lite"/>
    </source>
</evidence>
<dbReference type="AlphaFoldDB" id="A0A7R8CFF0"/>
<dbReference type="OrthoDB" id="6380094at2759"/>